<dbReference type="Pfam" id="PF13196">
    <property type="entry name" value="DUF4012"/>
    <property type="match status" value="1"/>
</dbReference>
<dbReference type="AlphaFoldDB" id="A0A8J3Z0D8"/>
<evidence type="ECO:0000256" key="1">
    <source>
        <dbReference type="SAM" id="Phobius"/>
    </source>
</evidence>
<evidence type="ECO:0000313" key="3">
    <source>
        <dbReference type="Proteomes" id="UP000612585"/>
    </source>
</evidence>
<dbReference type="InterPro" id="IPR025101">
    <property type="entry name" value="DUF4012"/>
</dbReference>
<protein>
    <recommendedName>
        <fullName evidence="4">DUF4012 domain-containing protein</fullName>
    </recommendedName>
</protein>
<evidence type="ECO:0008006" key="4">
    <source>
        <dbReference type="Google" id="ProtNLM"/>
    </source>
</evidence>
<dbReference type="Proteomes" id="UP000612585">
    <property type="component" value="Unassembled WGS sequence"/>
</dbReference>
<dbReference type="EMBL" id="BOPG01000009">
    <property type="protein sequence ID" value="GIJ54003.1"/>
    <property type="molecule type" value="Genomic_DNA"/>
</dbReference>
<name>A0A8J3Z0D8_9ACTN</name>
<feature type="transmembrane region" description="Helical" evidence="1">
    <location>
        <begin position="55"/>
        <end position="74"/>
    </location>
</feature>
<keyword evidence="1" id="KW-0812">Transmembrane</keyword>
<keyword evidence="3" id="KW-1185">Reference proteome</keyword>
<proteinExistence type="predicted"/>
<comment type="caution">
    <text evidence="2">The sequence shown here is derived from an EMBL/GenBank/DDBJ whole genome shotgun (WGS) entry which is preliminary data.</text>
</comment>
<keyword evidence="1" id="KW-0472">Membrane</keyword>
<evidence type="ECO:0000313" key="2">
    <source>
        <dbReference type="EMBL" id="GIJ54003.1"/>
    </source>
</evidence>
<organism evidence="2 3">
    <name type="scientific">Virgisporangium aurantiacum</name>
    <dbReference type="NCBI Taxonomy" id="175570"/>
    <lineage>
        <taxon>Bacteria</taxon>
        <taxon>Bacillati</taxon>
        <taxon>Actinomycetota</taxon>
        <taxon>Actinomycetes</taxon>
        <taxon>Micromonosporales</taxon>
        <taxon>Micromonosporaceae</taxon>
        <taxon>Virgisporangium</taxon>
    </lineage>
</organism>
<dbReference type="RefSeq" id="WP_203988532.1">
    <property type="nucleotide sequence ID" value="NZ_BOPG01000009.1"/>
</dbReference>
<gene>
    <name evidence="2" type="ORF">Vau01_015190</name>
</gene>
<accession>A0A8J3Z0D8</accession>
<sequence length="635" mass="66286">MDSSAETPFAFTPPATEPNIAFKRTRRSDPTPQRPTFIRRLRRLRRRRPLRRRHVAIAAGLTLALLAGAGWVGFDGWRAAGNLRTAAALVGTLRQQVLVGDLPGARGTLRVLQREAGAAHERTSGVVWRSAGLLPGVGDDLVAARTLAATLADLTDNGIPPLLDAAEALTGGGLTPAVGTIDVGVLSHAAESLATGVDVVNRSTDRIAAVPTGGLAADVRTAISQLDGGLSKLSGMLAPIERVTRLLPAVLGADAPRRYLMLFQNNAEVRATGGMPGAFVVVEANRGAVSIVNQGSAAGALQVFDQPVLPLDPDAEDLYSERLGTYPADINLTPDFPTAARLAREMYRVRTGMLVDGVIATDPVALSYLLAAIGPVQMPSGPPLTADSAVRLLLSQVYAGTMTSAQQDAYFATAARATFEALTRRPGDPRGLAAPLMRAVTERRLLFWSADADEQQALAGTRLEGTLPADDGAKPGVGLFLNDGSGAKLGYYLTQSAEITTGDCTDDRRRELRVKVTLGSSAPGSGLSKSVLGLGLSGDPYTVRTNLMVFSPTGGSIADASIDGASAPIGSGFERGRQVAVVTIDLPPGTRKTLSVTLLTGTLPTVDTPVTPVVWTTPGVSPWRTAITPGKPCDK</sequence>
<reference evidence="2" key="1">
    <citation type="submission" date="2021-01" db="EMBL/GenBank/DDBJ databases">
        <title>Whole genome shotgun sequence of Virgisporangium aurantiacum NBRC 16421.</title>
        <authorList>
            <person name="Komaki H."/>
            <person name="Tamura T."/>
        </authorList>
    </citation>
    <scope>NUCLEOTIDE SEQUENCE</scope>
    <source>
        <strain evidence="2">NBRC 16421</strain>
    </source>
</reference>
<keyword evidence="1" id="KW-1133">Transmembrane helix</keyword>